<organism evidence="2 3">
    <name type="scientific">Rhynchophorus ferrugineus</name>
    <name type="common">Red palm weevil</name>
    <name type="synonym">Curculio ferrugineus</name>
    <dbReference type="NCBI Taxonomy" id="354439"/>
    <lineage>
        <taxon>Eukaryota</taxon>
        <taxon>Metazoa</taxon>
        <taxon>Ecdysozoa</taxon>
        <taxon>Arthropoda</taxon>
        <taxon>Hexapoda</taxon>
        <taxon>Insecta</taxon>
        <taxon>Pterygota</taxon>
        <taxon>Neoptera</taxon>
        <taxon>Endopterygota</taxon>
        <taxon>Coleoptera</taxon>
        <taxon>Polyphaga</taxon>
        <taxon>Cucujiformia</taxon>
        <taxon>Curculionidae</taxon>
        <taxon>Dryophthorinae</taxon>
        <taxon>Rhynchophorus</taxon>
    </lineage>
</organism>
<keyword evidence="3" id="KW-1185">Reference proteome</keyword>
<gene>
    <name evidence="2" type="ORF">GWI33_011389</name>
</gene>
<feature type="region of interest" description="Disordered" evidence="1">
    <location>
        <begin position="65"/>
        <end position="97"/>
    </location>
</feature>
<sequence length="140" mass="15518">MSGLSSTVSSPADVTIVPFPQVERASGSKHLRGGSWPESPCGGQSNRRRGWSAAAFPVWRSIRKPASNPRGSVVGHLSSRKAPRSRSNRHTTCNLKRPTDRLPSIARRLYGVRDKGRHKSTPMLMRELFLLVETIKFNTV</sequence>
<comment type="caution">
    <text evidence="2">The sequence shown here is derived from an EMBL/GenBank/DDBJ whole genome shotgun (WGS) entry which is preliminary data.</text>
</comment>
<reference evidence="2" key="1">
    <citation type="submission" date="2020-08" db="EMBL/GenBank/DDBJ databases">
        <title>Genome sequencing and assembly of the red palm weevil Rhynchophorus ferrugineus.</title>
        <authorList>
            <person name="Dias G.B."/>
            <person name="Bergman C.M."/>
            <person name="Manee M."/>
        </authorList>
    </citation>
    <scope>NUCLEOTIDE SEQUENCE</scope>
    <source>
        <strain evidence="2">AA-2017</strain>
        <tissue evidence="2">Whole larva</tissue>
    </source>
</reference>
<feature type="compositionally biased region" description="Basic residues" evidence="1">
    <location>
        <begin position="78"/>
        <end position="89"/>
    </location>
</feature>
<dbReference type="EMBL" id="JAACXV010000058">
    <property type="protein sequence ID" value="KAF7285260.1"/>
    <property type="molecule type" value="Genomic_DNA"/>
</dbReference>
<evidence type="ECO:0000256" key="1">
    <source>
        <dbReference type="SAM" id="MobiDB-lite"/>
    </source>
</evidence>
<dbReference type="Proteomes" id="UP000625711">
    <property type="component" value="Unassembled WGS sequence"/>
</dbReference>
<evidence type="ECO:0000313" key="3">
    <source>
        <dbReference type="Proteomes" id="UP000625711"/>
    </source>
</evidence>
<feature type="region of interest" description="Disordered" evidence="1">
    <location>
        <begin position="25"/>
        <end position="49"/>
    </location>
</feature>
<accession>A0A834IS61</accession>
<name>A0A834IS61_RHYFE</name>
<dbReference type="AlphaFoldDB" id="A0A834IS61"/>
<evidence type="ECO:0000313" key="2">
    <source>
        <dbReference type="EMBL" id="KAF7285260.1"/>
    </source>
</evidence>
<proteinExistence type="predicted"/>
<protein>
    <submittedName>
        <fullName evidence="2">Uncharacterized protein</fullName>
    </submittedName>
</protein>